<proteinExistence type="inferred from homology"/>
<dbReference type="PANTHER" id="PTHR33991:SF1">
    <property type="entry name" value="DNA REPAIR PROTEIN RECO"/>
    <property type="match status" value="1"/>
</dbReference>
<evidence type="ECO:0000313" key="10">
    <source>
        <dbReference type="Proteomes" id="UP000241899"/>
    </source>
</evidence>
<dbReference type="NCBIfam" id="TIGR00613">
    <property type="entry name" value="reco"/>
    <property type="match status" value="1"/>
</dbReference>
<sequence>MDWRDEGTILAVRGHGETSAIIEVFTAAHGRHAGVVRGGASRKMAAVLQPGSRVALVWHARLQDHIGSFTVEPVVSRAGVLGDRLALAGLNAVCALLSFALPEREPHPSLQSASEGLFDALSTAAPGWPLAYLRWELLLLEELGYGLDLTRCAVTGSRDDLAHVSPRTGRAVSRAGAGDWASRLLPLPECLLGQGPASPADLAAGLITTGYFLEHRLAPDLGDRPLPAARARLVAMLGRM</sequence>
<name>A0A2T4JKE1_9RHOB</name>
<dbReference type="PANTHER" id="PTHR33991">
    <property type="entry name" value="DNA REPAIR PROTEIN RECO"/>
    <property type="match status" value="1"/>
</dbReference>
<comment type="caution">
    <text evidence="9">The sequence shown here is derived from an EMBL/GenBank/DDBJ whole genome shotgun (WGS) entry which is preliminary data.</text>
</comment>
<dbReference type="InterPro" id="IPR012340">
    <property type="entry name" value="NA-bd_OB-fold"/>
</dbReference>
<evidence type="ECO:0000256" key="4">
    <source>
        <dbReference type="ARBA" id="ARBA00023172"/>
    </source>
</evidence>
<dbReference type="Pfam" id="PF02565">
    <property type="entry name" value="RecO_C"/>
    <property type="match status" value="1"/>
</dbReference>
<dbReference type="HAMAP" id="MF_00201">
    <property type="entry name" value="RecO"/>
    <property type="match status" value="1"/>
</dbReference>
<protein>
    <recommendedName>
        <fullName evidence="2 7">DNA repair protein RecO</fullName>
    </recommendedName>
    <alternativeName>
        <fullName evidence="6 7">Recombination protein O</fullName>
    </alternativeName>
</protein>
<dbReference type="GO" id="GO:0043590">
    <property type="term" value="C:bacterial nucleoid"/>
    <property type="evidence" value="ECO:0007669"/>
    <property type="project" value="TreeGrafter"/>
</dbReference>
<evidence type="ECO:0000256" key="7">
    <source>
        <dbReference type="HAMAP-Rule" id="MF_00201"/>
    </source>
</evidence>
<keyword evidence="4 7" id="KW-0233">DNA recombination</keyword>
<comment type="function">
    <text evidence="7">Involved in DNA repair and RecF pathway recombination.</text>
</comment>
<evidence type="ECO:0000256" key="3">
    <source>
        <dbReference type="ARBA" id="ARBA00022763"/>
    </source>
</evidence>
<dbReference type="InterPro" id="IPR042242">
    <property type="entry name" value="RecO_C"/>
</dbReference>
<evidence type="ECO:0000256" key="5">
    <source>
        <dbReference type="ARBA" id="ARBA00023204"/>
    </source>
</evidence>
<keyword evidence="5 7" id="KW-0234">DNA repair</keyword>
<keyword evidence="3 7" id="KW-0227">DNA damage</keyword>
<dbReference type="Pfam" id="PF11967">
    <property type="entry name" value="RecO_N"/>
    <property type="match status" value="1"/>
</dbReference>
<organism evidence="9 10">
    <name type="scientific">Phaeovulum veldkampii DSM 11550</name>
    <dbReference type="NCBI Taxonomy" id="1185920"/>
    <lineage>
        <taxon>Bacteria</taxon>
        <taxon>Pseudomonadati</taxon>
        <taxon>Pseudomonadota</taxon>
        <taxon>Alphaproteobacteria</taxon>
        <taxon>Rhodobacterales</taxon>
        <taxon>Paracoccaceae</taxon>
        <taxon>Phaeovulum</taxon>
    </lineage>
</organism>
<keyword evidence="10" id="KW-1185">Reference proteome</keyword>
<accession>A0A2T4JKE1</accession>
<dbReference type="Proteomes" id="UP000241899">
    <property type="component" value="Unassembled WGS sequence"/>
</dbReference>
<dbReference type="InterPro" id="IPR003717">
    <property type="entry name" value="RecO"/>
</dbReference>
<dbReference type="Gene3D" id="2.40.50.140">
    <property type="entry name" value="Nucleic acid-binding proteins"/>
    <property type="match status" value="1"/>
</dbReference>
<dbReference type="AlphaFoldDB" id="A0A2T4JKE1"/>
<dbReference type="GO" id="GO:0006310">
    <property type="term" value="P:DNA recombination"/>
    <property type="evidence" value="ECO:0007669"/>
    <property type="project" value="UniProtKB-UniRule"/>
</dbReference>
<evidence type="ECO:0000259" key="8">
    <source>
        <dbReference type="Pfam" id="PF11967"/>
    </source>
</evidence>
<dbReference type="SUPFAM" id="SSF57863">
    <property type="entry name" value="ArfGap/RecO-like zinc finger"/>
    <property type="match status" value="1"/>
</dbReference>
<evidence type="ECO:0000256" key="2">
    <source>
        <dbReference type="ARBA" id="ARBA00021310"/>
    </source>
</evidence>
<dbReference type="RefSeq" id="WP_107324402.1">
    <property type="nucleotide sequence ID" value="NZ_NHSP01000069.1"/>
</dbReference>
<dbReference type="Gene3D" id="1.20.1440.120">
    <property type="entry name" value="Recombination protein O, C-terminal domain"/>
    <property type="match status" value="1"/>
</dbReference>
<reference evidence="9 10" key="1">
    <citation type="submission" date="2018-03" db="EMBL/GenBank/DDBJ databases">
        <title>Rhodobacter veldkampii.</title>
        <authorList>
            <person name="Meyer T.E."/>
            <person name="Miller S."/>
            <person name="Lodha T."/>
            <person name="Gandham S."/>
            <person name="Chintalapati S."/>
            <person name="Chintalapati V.R."/>
        </authorList>
    </citation>
    <scope>NUCLEOTIDE SEQUENCE [LARGE SCALE GENOMIC DNA]</scope>
    <source>
        <strain evidence="9 10">DSM 11550</strain>
    </source>
</reference>
<dbReference type="OrthoDB" id="9804792at2"/>
<evidence type="ECO:0000256" key="1">
    <source>
        <dbReference type="ARBA" id="ARBA00007452"/>
    </source>
</evidence>
<comment type="similarity">
    <text evidence="1 7">Belongs to the RecO family.</text>
</comment>
<dbReference type="EMBL" id="PZKF01000009">
    <property type="protein sequence ID" value="PTE18227.1"/>
    <property type="molecule type" value="Genomic_DNA"/>
</dbReference>
<evidence type="ECO:0000313" key="9">
    <source>
        <dbReference type="EMBL" id="PTE18227.1"/>
    </source>
</evidence>
<dbReference type="GO" id="GO:0006302">
    <property type="term" value="P:double-strand break repair"/>
    <property type="evidence" value="ECO:0007669"/>
    <property type="project" value="TreeGrafter"/>
</dbReference>
<feature type="domain" description="DNA replication/recombination mediator RecO N-terminal" evidence="8">
    <location>
        <begin position="1"/>
        <end position="72"/>
    </location>
</feature>
<evidence type="ECO:0000256" key="6">
    <source>
        <dbReference type="ARBA" id="ARBA00033409"/>
    </source>
</evidence>
<gene>
    <name evidence="7" type="primary">recO</name>
    <name evidence="9" type="ORF">C5F46_05730</name>
</gene>
<dbReference type="InterPro" id="IPR022572">
    <property type="entry name" value="DNA_rep/recomb_RecO_N"/>
</dbReference>
<dbReference type="InterPro" id="IPR037278">
    <property type="entry name" value="ARFGAP/RecO"/>
</dbReference>
<dbReference type="SUPFAM" id="SSF50249">
    <property type="entry name" value="Nucleic acid-binding proteins"/>
    <property type="match status" value="1"/>
</dbReference>